<evidence type="ECO:0000313" key="3">
    <source>
        <dbReference type="Proteomes" id="UP000198651"/>
    </source>
</evidence>
<dbReference type="STRING" id="1561003.Ark11_0827"/>
<dbReference type="GO" id="GO:0035438">
    <property type="term" value="F:cyclic-di-GMP binding"/>
    <property type="evidence" value="ECO:0007669"/>
    <property type="project" value="InterPro"/>
</dbReference>
<reference evidence="3" key="1">
    <citation type="submission" date="2015-11" db="EMBL/GenBank/DDBJ databases">
        <authorList>
            <person name="Seth-Smith H.M.B."/>
        </authorList>
    </citation>
    <scope>NUCLEOTIDE SEQUENCE [LARGE SCALE GENOMIC DNA]</scope>
    <source>
        <strain evidence="3">2013Ark11</strain>
    </source>
</reference>
<organism evidence="2 3">
    <name type="scientific">Candidatus Ichthyocystis hellenicum</name>
    <dbReference type="NCBI Taxonomy" id="1561003"/>
    <lineage>
        <taxon>Bacteria</taxon>
        <taxon>Pseudomonadati</taxon>
        <taxon>Pseudomonadota</taxon>
        <taxon>Betaproteobacteria</taxon>
        <taxon>Burkholderiales</taxon>
        <taxon>Candidatus Ichthyocystis</taxon>
    </lineage>
</organism>
<evidence type="ECO:0000313" key="2">
    <source>
        <dbReference type="EMBL" id="CUT17650.1"/>
    </source>
</evidence>
<accession>A0A0S4M471</accession>
<proteinExistence type="predicted"/>
<sequence>MFGVHCGVVFSNKSKYLNGVENIMNSQLESSPSEFSLTTGGGYSLVDSAKKVDAPSSSDEEEGSNHLSLDLDISDGRKLISSFVTFFKNDGFFIETDKSFSLGDVVKLSVKMPSGSKERYSVNTKVVWIVPKNAEDRRTQGVGLSIEDDSSSSLELREKINAYLSKRVDKVKKYAVFPFPS</sequence>
<dbReference type="OrthoDB" id="5296245at2"/>
<name>A0A0S4M471_9BURK</name>
<dbReference type="Pfam" id="PF07238">
    <property type="entry name" value="PilZ"/>
    <property type="match status" value="1"/>
</dbReference>
<feature type="domain" description="PilZ" evidence="1">
    <location>
        <begin position="69"/>
        <end position="164"/>
    </location>
</feature>
<gene>
    <name evidence="2" type="ORF">Ark11_0827</name>
</gene>
<dbReference type="InterPro" id="IPR009875">
    <property type="entry name" value="PilZ_domain"/>
</dbReference>
<dbReference type="Proteomes" id="UP000198651">
    <property type="component" value="Chromosome I"/>
</dbReference>
<dbReference type="EMBL" id="LN906597">
    <property type="protein sequence ID" value="CUT17650.1"/>
    <property type="molecule type" value="Genomic_DNA"/>
</dbReference>
<dbReference type="Gene3D" id="2.40.10.220">
    <property type="entry name" value="predicted glycosyltransferase like domains"/>
    <property type="match status" value="1"/>
</dbReference>
<dbReference type="AlphaFoldDB" id="A0A0S4M471"/>
<evidence type="ECO:0000259" key="1">
    <source>
        <dbReference type="Pfam" id="PF07238"/>
    </source>
</evidence>
<keyword evidence="3" id="KW-1185">Reference proteome</keyword>
<protein>
    <submittedName>
        <fullName evidence="2">Putative pilus assemly protein PilZ</fullName>
    </submittedName>
</protein>